<dbReference type="AlphaFoldDB" id="C8VFF5"/>
<keyword evidence="2" id="KW-1185">Reference proteome</keyword>
<protein>
    <submittedName>
        <fullName evidence="1">Uncharacterized protein</fullName>
    </submittedName>
</protein>
<name>C8VFF5_EMENI</name>
<dbReference type="Proteomes" id="UP000000560">
    <property type="component" value="Chromosome V"/>
</dbReference>
<evidence type="ECO:0000313" key="2">
    <source>
        <dbReference type="Proteomes" id="UP000000560"/>
    </source>
</evidence>
<dbReference type="RefSeq" id="XP_050468182.1">
    <property type="nucleotide sequence ID" value="XM_050612240.1"/>
</dbReference>
<dbReference type="OrthoDB" id="2419400at2759"/>
<dbReference type="GeneID" id="74896569"/>
<dbReference type="KEGG" id="ani:ANIA_10729"/>
<proteinExistence type="predicted"/>
<organism evidence="1 2">
    <name type="scientific">Emericella nidulans (strain FGSC A4 / ATCC 38163 / CBS 112.46 / NRRL 194 / M139)</name>
    <name type="common">Aspergillus nidulans</name>
    <dbReference type="NCBI Taxonomy" id="227321"/>
    <lineage>
        <taxon>Eukaryota</taxon>
        <taxon>Fungi</taxon>
        <taxon>Dikarya</taxon>
        <taxon>Ascomycota</taxon>
        <taxon>Pezizomycotina</taxon>
        <taxon>Eurotiomycetes</taxon>
        <taxon>Eurotiomycetidae</taxon>
        <taxon>Eurotiales</taxon>
        <taxon>Aspergillaceae</taxon>
        <taxon>Aspergillus</taxon>
        <taxon>Aspergillus subgen. Nidulantes</taxon>
    </lineage>
</organism>
<dbReference type="EMBL" id="BN001305">
    <property type="protein sequence ID" value="CBF81217.1"/>
    <property type="molecule type" value="Genomic_DNA"/>
</dbReference>
<accession>C8VFF5</accession>
<reference evidence="2" key="1">
    <citation type="journal article" date="2005" name="Nature">
        <title>Sequencing of Aspergillus nidulans and comparative analysis with A. fumigatus and A. oryzae.</title>
        <authorList>
            <person name="Galagan J.E."/>
            <person name="Calvo S.E."/>
            <person name="Cuomo C."/>
            <person name="Ma L.J."/>
            <person name="Wortman J.R."/>
            <person name="Batzoglou S."/>
            <person name="Lee S.I."/>
            <person name="Basturkmen M."/>
            <person name="Spevak C.C."/>
            <person name="Clutterbuck J."/>
            <person name="Kapitonov V."/>
            <person name="Jurka J."/>
            <person name="Scazzocchio C."/>
            <person name="Farman M."/>
            <person name="Butler J."/>
            <person name="Purcell S."/>
            <person name="Harris S."/>
            <person name="Braus G.H."/>
            <person name="Draht O."/>
            <person name="Busch S."/>
            <person name="D'Enfert C."/>
            <person name="Bouchier C."/>
            <person name="Goldman G.H."/>
            <person name="Bell-Pedersen D."/>
            <person name="Griffiths-Jones S."/>
            <person name="Doonan J.H."/>
            <person name="Yu J."/>
            <person name="Vienken K."/>
            <person name="Pain A."/>
            <person name="Freitag M."/>
            <person name="Selker E.U."/>
            <person name="Archer D.B."/>
            <person name="Penalva M.A."/>
            <person name="Oakley B.R."/>
            <person name="Momany M."/>
            <person name="Tanaka T."/>
            <person name="Kumagai T."/>
            <person name="Asai K."/>
            <person name="Machida M."/>
            <person name="Nierman W.C."/>
            <person name="Denning D.W."/>
            <person name="Caddick M."/>
            <person name="Hynes M."/>
            <person name="Paoletti M."/>
            <person name="Fischer R."/>
            <person name="Miller B."/>
            <person name="Dyer P."/>
            <person name="Sachs M.S."/>
            <person name="Osmani S.A."/>
            <person name="Birren B.W."/>
        </authorList>
    </citation>
    <scope>NUCLEOTIDE SEQUENCE [LARGE SCALE GENOMIC DNA]</scope>
    <source>
        <strain evidence="2">FGSC A4 / ATCC 38163 / CBS 112.46 / NRRL 194 / M139</strain>
    </source>
</reference>
<dbReference type="HOGENOM" id="CLU_2867637_0_0_1"/>
<dbReference type="InParanoid" id="C8VFF5"/>
<sequence>MKAALEVDISTSDIDTMYKRRDIDAEISDKMRRYKQDKKKGRQSNANLEIKYIKKTRHQSLPML</sequence>
<reference evidence="2" key="2">
    <citation type="journal article" date="2009" name="Fungal Genet. Biol.">
        <title>The 2008 update of the Aspergillus nidulans genome annotation: a community effort.</title>
        <authorList>
            <person name="Wortman J.R."/>
            <person name="Gilsenan J.M."/>
            <person name="Joardar V."/>
            <person name="Deegan J."/>
            <person name="Clutterbuck J."/>
            <person name="Andersen M.R."/>
            <person name="Archer D."/>
            <person name="Bencina M."/>
            <person name="Braus G."/>
            <person name="Coutinho P."/>
            <person name="von Dohren H."/>
            <person name="Doonan J."/>
            <person name="Driessen A.J."/>
            <person name="Durek P."/>
            <person name="Espeso E."/>
            <person name="Fekete E."/>
            <person name="Flipphi M."/>
            <person name="Estrada C.G."/>
            <person name="Geysens S."/>
            <person name="Goldman G."/>
            <person name="de Groot P.W."/>
            <person name="Hansen K."/>
            <person name="Harris S.D."/>
            <person name="Heinekamp T."/>
            <person name="Helmstaedt K."/>
            <person name="Henrissat B."/>
            <person name="Hofmann G."/>
            <person name="Homan T."/>
            <person name="Horio T."/>
            <person name="Horiuchi H."/>
            <person name="James S."/>
            <person name="Jones M."/>
            <person name="Karaffa L."/>
            <person name="Karanyi Z."/>
            <person name="Kato M."/>
            <person name="Keller N."/>
            <person name="Kelly D.E."/>
            <person name="Kiel J.A."/>
            <person name="Kim J.M."/>
            <person name="van der Klei I.J."/>
            <person name="Klis F.M."/>
            <person name="Kovalchuk A."/>
            <person name="Krasevec N."/>
            <person name="Kubicek C.P."/>
            <person name="Liu B."/>
            <person name="Maccabe A."/>
            <person name="Meyer V."/>
            <person name="Mirabito P."/>
            <person name="Miskei M."/>
            <person name="Mos M."/>
            <person name="Mullins J."/>
            <person name="Nelson D.R."/>
            <person name="Nielsen J."/>
            <person name="Oakley B.R."/>
            <person name="Osmani S.A."/>
            <person name="Pakula T."/>
            <person name="Paszewski A."/>
            <person name="Paulsen I."/>
            <person name="Pilsyk S."/>
            <person name="Pocsi I."/>
            <person name="Punt P.J."/>
            <person name="Ram A.F."/>
            <person name="Ren Q."/>
            <person name="Robellet X."/>
            <person name="Robson G."/>
            <person name="Seiboth B."/>
            <person name="van Solingen P."/>
            <person name="Specht T."/>
            <person name="Sun J."/>
            <person name="Taheri-Talesh N."/>
            <person name="Takeshita N."/>
            <person name="Ussery D."/>
            <person name="vanKuyk P.A."/>
            <person name="Visser H."/>
            <person name="van de Vondervoort P.J."/>
            <person name="de Vries R.P."/>
            <person name="Walton J."/>
            <person name="Xiang X."/>
            <person name="Xiong Y."/>
            <person name="Zeng A.P."/>
            <person name="Brandt B.W."/>
            <person name="Cornell M.J."/>
            <person name="van den Hondel C.A."/>
            <person name="Visser J."/>
            <person name="Oliver S.G."/>
            <person name="Turner G."/>
        </authorList>
    </citation>
    <scope>GENOME REANNOTATION</scope>
    <source>
        <strain evidence="2">FGSC A4 / ATCC 38163 / CBS 112.46 / NRRL 194 / M139</strain>
    </source>
</reference>
<gene>
    <name evidence="1" type="ORF">ANIA_10729</name>
</gene>
<evidence type="ECO:0000313" key="1">
    <source>
        <dbReference type="EMBL" id="CBF81217.1"/>
    </source>
</evidence>